<feature type="transmembrane region" description="Helical" evidence="6">
    <location>
        <begin position="15"/>
        <end position="43"/>
    </location>
</feature>
<keyword evidence="3 6" id="KW-0812">Transmembrane</keyword>
<protein>
    <submittedName>
        <fullName evidence="8">Unannotated protein</fullName>
    </submittedName>
</protein>
<dbReference type="EMBL" id="CAESAJ010000005">
    <property type="protein sequence ID" value="CAB4330267.1"/>
    <property type="molecule type" value="Genomic_DNA"/>
</dbReference>
<accession>A0A6J5YMT7</accession>
<organism evidence="8">
    <name type="scientific">freshwater metagenome</name>
    <dbReference type="NCBI Taxonomy" id="449393"/>
    <lineage>
        <taxon>unclassified sequences</taxon>
        <taxon>metagenomes</taxon>
        <taxon>ecological metagenomes</taxon>
    </lineage>
</organism>
<feature type="domain" description="Cytochrome C biogenesis protein transmembrane" evidence="7">
    <location>
        <begin position="17"/>
        <end position="226"/>
    </location>
</feature>
<dbReference type="GO" id="GO:0016020">
    <property type="term" value="C:membrane"/>
    <property type="evidence" value="ECO:0007669"/>
    <property type="project" value="UniProtKB-SubCell"/>
</dbReference>
<feature type="transmembrane region" description="Helical" evidence="6">
    <location>
        <begin position="174"/>
        <end position="196"/>
    </location>
</feature>
<dbReference type="PANTHER" id="PTHR31272">
    <property type="entry name" value="CYTOCHROME C-TYPE BIOGENESIS PROTEIN HI_1454-RELATED"/>
    <property type="match status" value="1"/>
</dbReference>
<comment type="similarity">
    <text evidence="2">Belongs to the DsbD family.</text>
</comment>
<evidence type="ECO:0000259" key="7">
    <source>
        <dbReference type="Pfam" id="PF02683"/>
    </source>
</evidence>
<keyword evidence="5 6" id="KW-0472">Membrane</keyword>
<evidence type="ECO:0000256" key="2">
    <source>
        <dbReference type="ARBA" id="ARBA00006143"/>
    </source>
</evidence>
<feature type="transmembrane region" description="Helical" evidence="6">
    <location>
        <begin position="140"/>
        <end position="162"/>
    </location>
</feature>
<evidence type="ECO:0000256" key="5">
    <source>
        <dbReference type="ARBA" id="ARBA00023136"/>
    </source>
</evidence>
<keyword evidence="4 6" id="KW-1133">Transmembrane helix</keyword>
<dbReference type="Pfam" id="PF02683">
    <property type="entry name" value="DsbD_TM"/>
    <property type="match status" value="1"/>
</dbReference>
<evidence type="ECO:0000256" key="3">
    <source>
        <dbReference type="ARBA" id="ARBA00022692"/>
    </source>
</evidence>
<evidence type="ECO:0000256" key="4">
    <source>
        <dbReference type="ARBA" id="ARBA00022989"/>
    </source>
</evidence>
<sequence>MFATEVTQTLTNGSLLLAIPVAMFAGFISFVSPCVLPLVPGYLSYVAGVAGVQASERKPSRTRVLVGTMAFVLGFSLVFISFGAAFGSIGQVLLINQRAIQTVMGVFIIAAGLVFLGIFPKLQREFRIHRTPKATVTGAFMLGFVFALGWTPCIGPALATVQTMALSEASASRGAILGFAFCVGLGVPFMIFALFVDRGTTSIRVIRRHSRAIMRIGGIMMIAVGVLQMTGMWNQLMVELRVWAS</sequence>
<reference evidence="8" key="1">
    <citation type="submission" date="2020-05" db="EMBL/GenBank/DDBJ databases">
        <authorList>
            <person name="Chiriac C."/>
            <person name="Salcher M."/>
            <person name="Ghai R."/>
            <person name="Kavagutti S V."/>
        </authorList>
    </citation>
    <scope>NUCLEOTIDE SEQUENCE</scope>
</reference>
<feature type="transmembrane region" description="Helical" evidence="6">
    <location>
        <begin position="216"/>
        <end position="236"/>
    </location>
</feature>
<evidence type="ECO:0000313" key="8">
    <source>
        <dbReference type="EMBL" id="CAB4330267.1"/>
    </source>
</evidence>
<feature type="transmembrane region" description="Helical" evidence="6">
    <location>
        <begin position="64"/>
        <end position="87"/>
    </location>
</feature>
<evidence type="ECO:0000256" key="1">
    <source>
        <dbReference type="ARBA" id="ARBA00004141"/>
    </source>
</evidence>
<comment type="subcellular location">
    <subcellularLocation>
        <location evidence="1">Membrane</location>
        <topology evidence="1">Multi-pass membrane protein</topology>
    </subcellularLocation>
</comment>
<dbReference type="AlphaFoldDB" id="A0A6J5YMT7"/>
<feature type="transmembrane region" description="Helical" evidence="6">
    <location>
        <begin position="99"/>
        <end position="119"/>
    </location>
</feature>
<name>A0A6J5YMT7_9ZZZZ</name>
<dbReference type="InterPro" id="IPR003834">
    <property type="entry name" value="Cyt_c_assmbl_TM_dom"/>
</dbReference>
<proteinExistence type="inferred from homology"/>
<dbReference type="PANTHER" id="PTHR31272:SF4">
    <property type="entry name" value="CYTOCHROME C-TYPE BIOGENESIS PROTEIN HI_1454-RELATED"/>
    <property type="match status" value="1"/>
</dbReference>
<dbReference type="InterPro" id="IPR051790">
    <property type="entry name" value="Cytochrome_c-biogenesis_DsbD"/>
</dbReference>
<gene>
    <name evidence="8" type="ORF">UFOPK3770_00108</name>
</gene>
<dbReference type="GO" id="GO:0017004">
    <property type="term" value="P:cytochrome complex assembly"/>
    <property type="evidence" value="ECO:0007669"/>
    <property type="project" value="InterPro"/>
</dbReference>
<evidence type="ECO:0000256" key="6">
    <source>
        <dbReference type="SAM" id="Phobius"/>
    </source>
</evidence>